<feature type="non-terminal residue" evidence="2">
    <location>
        <position position="1"/>
    </location>
</feature>
<accession>A0A6J4KC24</accession>
<feature type="compositionally biased region" description="Basic and acidic residues" evidence="1">
    <location>
        <begin position="137"/>
        <end position="147"/>
    </location>
</feature>
<feature type="compositionally biased region" description="Low complexity" evidence="1">
    <location>
        <begin position="124"/>
        <end position="133"/>
    </location>
</feature>
<gene>
    <name evidence="2" type="ORF">AVDCRST_MAG89-457</name>
</gene>
<name>A0A6J4KC24_9BACT</name>
<feature type="region of interest" description="Disordered" evidence="1">
    <location>
        <begin position="303"/>
        <end position="322"/>
    </location>
</feature>
<dbReference type="AlphaFoldDB" id="A0A6J4KC24"/>
<organism evidence="2">
    <name type="scientific">uncultured Gemmatimonadota bacterium</name>
    <dbReference type="NCBI Taxonomy" id="203437"/>
    <lineage>
        <taxon>Bacteria</taxon>
        <taxon>Pseudomonadati</taxon>
        <taxon>Gemmatimonadota</taxon>
        <taxon>environmental samples</taxon>
    </lineage>
</organism>
<feature type="compositionally biased region" description="Basic residues" evidence="1">
    <location>
        <begin position="113"/>
        <end position="123"/>
    </location>
</feature>
<sequence>DPRTLCPQPHRRAARRQRAHGAHRVAARTCHWRRLRDARGRPGFRARAARVHGAAAGRIALAGAGLGRGARRGRPSRAVHPVAAAGAVRGRAPPPGRAGAAVRVLLLPPRHCRGGQRAARGRRGPALLRGLPASPREPLRPFADHARPLALRPADARRRGRGGVRRPADGPLRLRSRRGGRFRRAAKGWCGGLPGGRRGGRWGDAHHPRRARRGPAVVHGAADPAVSRPRSPGPGLPARSADAGGRRRAPGQAARRRVAGRAARCGRACRRGHRLARLHLRPGGAGRAHLRPRLGYAIRCRPAPARAHDRDRGGGGAAAGGV</sequence>
<evidence type="ECO:0000256" key="1">
    <source>
        <dbReference type="SAM" id="MobiDB-lite"/>
    </source>
</evidence>
<feature type="region of interest" description="Disordered" evidence="1">
    <location>
        <begin position="113"/>
        <end position="180"/>
    </location>
</feature>
<feature type="region of interest" description="Disordered" evidence="1">
    <location>
        <begin position="192"/>
        <end position="259"/>
    </location>
</feature>
<protein>
    <submittedName>
        <fullName evidence="2">Glutamyl-Q tRNA(Asp) synthetase</fullName>
    </submittedName>
</protein>
<feature type="compositionally biased region" description="Basic residues" evidence="1">
    <location>
        <begin position="246"/>
        <end position="259"/>
    </location>
</feature>
<reference evidence="2" key="1">
    <citation type="submission" date="2020-02" db="EMBL/GenBank/DDBJ databases">
        <authorList>
            <person name="Meier V. D."/>
        </authorList>
    </citation>
    <scope>NUCLEOTIDE SEQUENCE</scope>
    <source>
        <strain evidence="2">AVDCRST_MAG89</strain>
    </source>
</reference>
<feature type="region of interest" description="Disordered" evidence="1">
    <location>
        <begin position="1"/>
        <end position="23"/>
    </location>
</feature>
<proteinExistence type="predicted"/>
<dbReference type="EMBL" id="CADCTV010000107">
    <property type="protein sequence ID" value="CAA9300816.1"/>
    <property type="molecule type" value="Genomic_DNA"/>
</dbReference>
<feature type="compositionally biased region" description="Basic residues" evidence="1">
    <location>
        <begin position="9"/>
        <end position="23"/>
    </location>
</feature>
<evidence type="ECO:0000313" key="2">
    <source>
        <dbReference type="EMBL" id="CAA9300816.1"/>
    </source>
</evidence>
<feature type="non-terminal residue" evidence="2">
    <location>
        <position position="322"/>
    </location>
</feature>